<dbReference type="SUPFAM" id="SSF50494">
    <property type="entry name" value="Trypsin-like serine proteases"/>
    <property type="match status" value="1"/>
</dbReference>
<dbReference type="InterPro" id="IPR051487">
    <property type="entry name" value="Ser/Thr_Proteases_Immune/Dev"/>
</dbReference>
<evidence type="ECO:0000256" key="1">
    <source>
        <dbReference type="ARBA" id="ARBA00022729"/>
    </source>
</evidence>
<dbReference type="AlphaFoldDB" id="A0A8X6X7I1"/>
<feature type="signal peptide" evidence="5">
    <location>
        <begin position="1"/>
        <end position="21"/>
    </location>
</feature>
<evidence type="ECO:0000256" key="5">
    <source>
        <dbReference type="SAM" id="SignalP"/>
    </source>
</evidence>
<keyword evidence="1 5" id="KW-0732">Signal</keyword>
<dbReference type="InterPro" id="IPR043504">
    <property type="entry name" value="Peptidase_S1_PA_chymotrypsin"/>
</dbReference>
<proteinExistence type="inferred from homology"/>
<dbReference type="Pfam" id="PF00089">
    <property type="entry name" value="Trypsin"/>
    <property type="match status" value="1"/>
</dbReference>
<dbReference type="EMBL" id="BMAV01006401">
    <property type="protein sequence ID" value="GFY48365.1"/>
    <property type="molecule type" value="Genomic_DNA"/>
</dbReference>
<dbReference type="InterPro" id="IPR001254">
    <property type="entry name" value="Trypsin_dom"/>
</dbReference>
<dbReference type="FunFam" id="2.40.10.10:FF:000028">
    <property type="entry name" value="Serine protease easter"/>
    <property type="match status" value="1"/>
</dbReference>
<evidence type="ECO:0000256" key="3">
    <source>
        <dbReference type="ARBA" id="ARBA00023180"/>
    </source>
</evidence>
<dbReference type="InterPro" id="IPR009003">
    <property type="entry name" value="Peptidase_S1_PA"/>
</dbReference>
<feature type="chain" id="PRO_5036502630" evidence="5">
    <location>
        <begin position="22"/>
        <end position="355"/>
    </location>
</feature>
<dbReference type="Proteomes" id="UP000886998">
    <property type="component" value="Unassembled WGS sequence"/>
</dbReference>
<sequence length="355" mass="40289">MERKPVIYSVLICILLPLVSTFEEWNGTQSRLNKKHNSEYEMNRATSSQDCVCGRENVKEMEIFRDGYIVDPPHKYPWVVALVRRKHNRDDFYCGGTLISRHYVLTAAHCLENQTINNTRVALGAHDFLSSPEPVHISIVLAHPQYTVDSILHNIGLVKLQSPAQLGQNVNVLCLTDSSVIGHPDQMATEVGWDVHRYPSAKYIELQEVDLRILSFDQCSAEPFPHFDKTQICAKRQGYSFCKGDSGGPLIVKQEGKWYGVGVATWSQYCGVLPSVFTRVAEYLPWIERETRDSPPCIVEPLREKDNQSPVKPNLDNCGIPNEMESERIAGGGETTPFEFPWMVRKIWNLLLEQG</sequence>
<organism evidence="7 8">
    <name type="scientific">Trichonephila inaurata madagascariensis</name>
    <dbReference type="NCBI Taxonomy" id="2747483"/>
    <lineage>
        <taxon>Eukaryota</taxon>
        <taxon>Metazoa</taxon>
        <taxon>Ecdysozoa</taxon>
        <taxon>Arthropoda</taxon>
        <taxon>Chelicerata</taxon>
        <taxon>Arachnida</taxon>
        <taxon>Araneae</taxon>
        <taxon>Araneomorphae</taxon>
        <taxon>Entelegynae</taxon>
        <taxon>Araneoidea</taxon>
        <taxon>Nephilidae</taxon>
        <taxon>Trichonephila</taxon>
        <taxon>Trichonephila inaurata</taxon>
    </lineage>
</organism>
<protein>
    <submittedName>
        <fullName evidence="7">Plasma kallikrein</fullName>
    </submittedName>
</protein>
<dbReference type="SMART" id="SM00020">
    <property type="entry name" value="Tryp_SPc"/>
    <property type="match status" value="1"/>
</dbReference>
<evidence type="ECO:0000256" key="2">
    <source>
        <dbReference type="ARBA" id="ARBA00023157"/>
    </source>
</evidence>
<dbReference type="CDD" id="cd00190">
    <property type="entry name" value="Tryp_SPc"/>
    <property type="match status" value="1"/>
</dbReference>
<keyword evidence="3" id="KW-0325">Glycoprotein</keyword>
<dbReference type="GO" id="GO:0004252">
    <property type="term" value="F:serine-type endopeptidase activity"/>
    <property type="evidence" value="ECO:0007669"/>
    <property type="project" value="InterPro"/>
</dbReference>
<dbReference type="GO" id="GO:0006508">
    <property type="term" value="P:proteolysis"/>
    <property type="evidence" value="ECO:0007669"/>
    <property type="project" value="InterPro"/>
</dbReference>
<comment type="similarity">
    <text evidence="4">Belongs to the peptidase S1 family. CLIP subfamily.</text>
</comment>
<keyword evidence="8" id="KW-1185">Reference proteome</keyword>
<dbReference type="PROSITE" id="PS00134">
    <property type="entry name" value="TRYPSIN_HIS"/>
    <property type="match status" value="1"/>
</dbReference>
<dbReference type="InterPro" id="IPR018114">
    <property type="entry name" value="TRYPSIN_HIS"/>
</dbReference>
<reference evidence="7" key="1">
    <citation type="submission" date="2020-08" db="EMBL/GenBank/DDBJ databases">
        <title>Multicomponent nature underlies the extraordinary mechanical properties of spider dragline silk.</title>
        <authorList>
            <person name="Kono N."/>
            <person name="Nakamura H."/>
            <person name="Mori M."/>
            <person name="Yoshida Y."/>
            <person name="Ohtoshi R."/>
            <person name="Malay A.D."/>
            <person name="Moran D.A.P."/>
            <person name="Tomita M."/>
            <person name="Numata K."/>
            <person name="Arakawa K."/>
        </authorList>
    </citation>
    <scope>NUCLEOTIDE SEQUENCE</scope>
</reference>
<gene>
    <name evidence="7" type="primary">KLKB1</name>
    <name evidence="7" type="ORF">TNIN_389981</name>
</gene>
<feature type="domain" description="Peptidase S1" evidence="6">
    <location>
        <begin position="64"/>
        <end position="292"/>
    </location>
</feature>
<keyword evidence="2" id="KW-1015">Disulfide bond</keyword>
<evidence type="ECO:0000259" key="6">
    <source>
        <dbReference type="PROSITE" id="PS50240"/>
    </source>
</evidence>
<dbReference type="OrthoDB" id="546450at2759"/>
<evidence type="ECO:0000256" key="4">
    <source>
        <dbReference type="ARBA" id="ARBA00024195"/>
    </source>
</evidence>
<comment type="caution">
    <text evidence="7">The sequence shown here is derived from an EMBL/GenBank/DDBJ whole genome shotgun (WGS) entry which is preliminary data.</text>
</comment>
<dbReference type="PANTHER" id="PTHR24256">
    <property type="entry name" value="TRYPTASE-RELATED"/>
    <property type="match status" value="1"/>
</dbReference>
<dbReference type="InterPro" id="IPR001314">
    <property type="entry name" value="Peptidase_S1A"/>
</dbReference>
<dbReference type="PRINTS" id="PR00722">
    <property type="entry name" value="CHYMOTRYPSIN"/>
</dbReference>
<accession>A0A8X6X7I1</accession>
<evidence type="ECO:0000313" key="7">
    <source>
        <dbReference type="EMBL" id="GFY48365.1"/>
    </source>
</evidence>
<dbReference type="Gene3D" id="2.40.10.10">
    <property type="entry name" value="Trypsin-like serine proteases"/>
    <property type="match status" value="1"/>
</dbReference>
<name>A0A8X6X7I1_9ARAC</name>
<evidence type="ECO:0000313" key="8">
    <source>
        <dbReference type="Proteomes" id="UP000886998"/>
    </source>
</evidence>
<dbReference type="PROSITE" id="PS50240">
    <property type="entry name" value="TRYPSIN_DOM"/>
    <property type="match status" value="1"/>
</dbReference>